<evidence type="ECO:0000256" key="6">
    <source>
        <dbReference type="ARBA" id="ARBA00023242"/>
    </source>
</evidence>
<dbReference type="GO" id="GO:0003712">
    <property type="term" value="F:transcription coregulator activity"/>
    <property type="evidence" value="ECO:0007669"/>
    <property type="project" value="InterPro"/>
</dbReference>
<protein>
    <recommendedName>
        <fullName evidence="3">Mediator of RNA polymerase II transcription subunit 12</fullName>
    </recommendedName>
    <alternativeName>
        <fullName evidence="7">Mediator complex subunit 12</fullName>
    </alternativeName>
</protein>
<accession>A0A4C2E6C8</accession>
<keyword evidence="5" id="KW-0804">Transcription</keyword>
<proteinExistence type="inferred from homology"/>
<comment type="subcellular location">
    <subcellularLocation>
        <location evidence="1">Nucleus</location>
    </subcellularLocation>
</comment>
<evidence type="ECO:0000256" key="7">
    <source>
        <dbReference type="ARBA" id="ARBA00032010"/>
    </source>
</evidence>
<sequence>MTPSKYILTPPDDLHPYVSSKNNNRYEVYPDFDPWRHTKEEDEILLNYVSKGYYSSSKVNFESISARSSLQESLPRLSEQLAEQFSQVVHIREGEVNRIFSGRQDLNTSFFNDLCGPGFSLPSRVTLTEPRRELWLQELSSPYASLHKLSKHIPHGLKRRQVLEQCYTKRIPLKRAAWLIKCCNSIEWKALVVKQQQKQGDGIHVSSQLLKEWTDNFVYITEKLIFEMTQHYNDPVQLKRWRGDVGYFLKLLGNCYTINLLDKDIFHHWLVEFCAKIENFELLPLTLHILMIFWDGICQKVEESTLSQPLFLVSKTAEMLLHKYYTVSHSKSMIDDDKYIINDTKKNNKIKGSILSTLKFLIYKLFQDQSLEAFIFPNSSWDLYKPILYEIVENFQVNPERLCETRKKLELISYRNESLRFNSSLRDETTNTDAGNQSGNVTLNMEVDITKLPCVDTKFTQVLDDNPVGFDWAAYVDRNVLHVGQIHQLCLWAIHPSKKPHYEAGQLAAKVLLLKMNSTDGFQEYVIEDVIWSLVFQIAKLSQPHRQFLVDLGQLYGLLNVLITYGILKVSTYVRKLISSGILYLSESNDKFIHCDLLINLKIPPLMKNQYNMVLRNVMEYDASYFDKYNFDRLLRLSDELKQRIMTGNELHSQYYPLSIKVMTAEWYLTKLCSEKLAPVDKTILVKNFDIFCVHLQAFHHYYKWIEFVVYHQLLIDIEALEALMDILLCYNKLFSQLVNDHILFIKTFIFIYTKILKEKDGGSYAVTSFMPFWKFFIKSFPFALNVDEELKSELSTVYEEEKAKLERLANNKQETLQVYNSIRGSEMRGTNLNFPEVFSTNLRSFLSIKDSPVDRKKFRNSLLLLMASSSRDYNKFMSIYLKRKDFEVVNLCYLISSKLLTFDLVQNVLGSSFVLSLLSNEDVPKNSYYMYYEDLYVKNNFAGILKSCLNNDLSQKSDMLLKILISNGTLSRLSSISMRTSVRLFKENSSNSSQILNNLLYYGLPKFKFGDSVITENPPQLYQKLNFVNLWIFQAFTNFQIDFIIHSDGDYHTRLRHFLFQVVETTAYNCLCAHLFDRIEEMPVVELIAQTFEEDFLSKFFSLGEVDKNYMAIVVEVLTSLSQKVHKESPNDLKISDTNFRLFIHIMSSFRQIPEDEMQKLETQLDVFLKIFSIHQNILFHHIITAIQSENYEEATILINDMYALFDKISFNLRLKLMLYEVLSSLKSYCIYVSTAVTENSQQKFEVPEKLLNLPPFQISSFIKEEDDGKINEEVELGVVTVDTRTRLESKKIHRWFIFNKKENEYWCELQNEPYHYINNFQSEAVSSFNNSCLNLSLFNATFQRQNPK</sequence>
<evidence type="ECO:0000256" key="5">
    <source>
        <dbReference type="ARBA" id="ARBA00023163"/>
    </source>
</evidence>
<dbReference type="OrthoDB" id="20828at2759"/>
<evidence type="ECO:0000256" key="2">
    <source>
        <dbReference type="ARBA" id="ARBA00010289"/>
    </source>
</evidence>
<evidence type="ECO:0000313" key="11">
    <source>
        <dbReference type="Proteomes" id="UP000301737"/>
    </source>
</evidence>
<dbReference type="InterPro" id="IPR019035">
    <property type="entry name" value="Mediator_Med12"/>
</dbReference>
<dbReference type="GO" id="GO:0006357">
    <property type="term" value="P:regulation of transcription by RNA polymerase II"/>
    <property type="evidence" value="ECO:0007669"/>
    <property type="project" value="InterPro"/>
</dbReference>
<reference evidence="10 11" key="1">
    <citation type="submission" date="2019-01" db="EMBL/GenBank/DDBJ databases">
        <title>Draft Genome Sequencing of Zygosaccharomyces mellis Ca-7.</title>
        <authorList>
            <person name="Shiwa Y."/>
            <person name="Kanesaki Y."/>
            <person name="Ishige T."/>
            <person name="Mura K."/>
            <person name="Hori T."/>
            <person name="Tamura T."/>
        </authorList>
    </citation>
    <scope>NUCLEOTIDE SEQUENCE [LARGE SCALE GENOMIC DNA]</scope>
    <source>
        <strain evidence="10 11">Ca-7</strain>
    </source>
</reference>
<evidence type="ECO:0000313" key="10">
    <source>
        <dbReference type="EMBL" id="GCE99551.1"/>
    </source>
</evidence>
<keyword evidence="6" id="KW-0539">Nucleus</keyword>
<feature type="domain" description="Mediator complex subunit Med12" evidence="9">
    <location>
        <begin position="118"/>
        <end position="181"/>
    </location>
</feature>
<dbReference type="Proteomes" id="UP000301737">
    <property type="component" value="Unassembled WGS sequence"/>
</dbReference>
<gene>
    <name evidence="10" type="primary">SRB8</name>
    <name evidence="10" type="ORF">ZYGM_001772</name>
</gene>
<keyword evidence="4" id="KW-0805">Transcription regulation</keyword>
<comment type="caution">
    <text evidence="10">The sequence shown here is derived from an EMBL/GenBank/DDBJ whole genome shotgun (WGS) entry which is preliminary data.</text>
</comment>
<evidence type="ECO:0000256" key="3">
    <source>
        <dbReference type="ARBA" id="ARBA00019622"/>
    </source>
</evidence>
<keyword evidence="8" id="KW-0175">Coiled coil</keyword>
<dbReference type="GO" id="GO:0016592">
    <property type="term" value="C:mediator complex"/>
    <property type="evidence" value="ECO:0007669"/>
    <property type="project" value="InterPro"/>
</dbReference>
<evidence type="ECO:0000256" key="1">
    <source>
        <dbReference type="ARBA" id="ARBA00004123"/>
    </source>
</evidence>
<evidence type="ECO:0000256" key="8">
    <source>
        <dbReference type="SAM" id="Coils"/>
    </source>
</evidence>
<dbReference type="PANTHER" id="PTHR46567">
    <property type="entry name" value="MEDIATOR OF RNA POLYMERASE II TRANSCRIPTION SUBUNIT 12"/>
    <property type="match status" value="1"/>
</dbReference>
<dbReference type="PANTHER" id="PTHR46567:SF1">
    <property type="entry name" value="MEDIATOR OF RNA POLYMERASE II TRANSCRIPTION SUBUNIT 12"/>
    <property type="match status" value="1"/>
</dbReference>
<feature type="coiled-coil region" evidence="8">
    <location>
        <begin position="792"/>
        <end position="819"/>
    </location>
</feature>
<dbReference type="EMBL" id="BIMX01000011">
    <property type="protein sequence ID" value="GCE99551.1"/>
    <property type="molecule type" value="Genomic_DNA"/>
</dbReference>
<evidence type="ECO:0000256" key="4">
    <source>
        <dbReference type="ARBA" id="ARBA00023015"/>
    </source>
</evidence>
<name>A0A4C2E6C8_9SACH</name>
<comment type="similarity">
    <text evidence="2">Belongs to the Mediator complex subunit 12 family.</text>
</comment>
<keyword evidence="11" id="KW-1185">Reference proteome</keyword>
<dbReference type="Pfam" id="PF09497">
    <property type="entry name" value="Med12"/>
    <property type="match status" value="1"/>
</dbReference>
<evidence type="ECO:0000259" key="9">
    <source>
        <dbReference type="SMART" id="SM01281"/>
    </source>
</evidence>
<organism evidence="10 11">
    <name type="scientific">Zygosaccharomyces mellis</name>
    <dbReference type="NCBI Taxonomy" id="42258"/>
    <lineage>
        <taxon>Eukaryota</taxon>
        <taxon>Fungi</taxon>
        <taxon>Dikarya</taxon>
        <taxon>Ascomycota</taxon>
        <taxon>Saccharomycotina</taxon>
        <taxon>Saccharomycetes</taxon>
        <taxon>Saccharomycetales</taxon>
        <taxon>Saccharomycetaceae</taxon>
        <taxon>Zygosaccharomyces</taxon>
    </lineage>
</organism>
<dbReference type="SMART" id="SM01281">
    <property type="entry name" value="Med12"/>
    <property type="match status" value="1"/>
</dbReference>